<accession>A0ABN8A4C3</accession>
<dbReference type="RefSeq" id="WP_230499917.1">
    <property type="nucleotide sequence ID" value="NZ_CAKJTJ010000003.1"/>
</dbReference>
<evidence type="ECO:0008006" key="3">
    <source>
        <dbReference type="Google" id="ProtNLM"/>
    </source>
</evidence>
<keyword evidence="2" id="KW-1185">Reference proteome</keyword>
<organism evidence="1 2">
    <name type="scientific">Sutcliffiella rhizosphaerae</name>
    <dbReference type="NCBI Taxonomy" id="2880967"/>
    <lineage>
        <taxon>Bacteria</taxon>
        <taxon>Bacillati</taxon>
        <taxon>Bacillota</taxon>
        <taxon>Bacilli</taxon>
        <taxon>Bacillales</taxon>
        <taxon>Bacillaceae</taxon>
        <taxon>Sutcliffiella</taxon>
    </lineage>
</organism>
<evidence type="ECO:0000313" key="2">
    <source>
        <dbReference type="Proteomes" id="UP000789833"/>
    </source>
</evidence>
<reference evidence="1 2" key="1">
    <citation type="submission" date="2021-10" db="EMBL/GenBank/DDBJ databases">
        <authorList>
            <person name="Criscuolo A."/>
        </authorList>
    </citation>
    <scope>NUCLEOTIDE SEQUENCE [LARGE SCALE GENOMIC DNA]</scope>
    <source>
        <strain evidence="2">CIP 111883</strain>
    </source>
</reference>
<sequence length="218" mass="23723">MATSTLKDIKIMGEGTYPGGTYKKVRINGQGKINGNLECNKIKIFGDSRFNGDVKVQEFSLFGAGHVKESLDGSTFEIFGSLDVGKKVTGDVCSVRGSLSSVDAIEMDKLTVNGGLRSEGLLNVGELTMKLGHFTSRVKEIGGEKITIKGKRVNLFGKQQELVADSIEGDRIYLEFTTAKVVRGNKITLGRGCNIDHLEYRQQFKAHKTSSVGNVSRI</sequence>
<protein>
    <recommendedName>
        <fullName evidence="3">Polymer-forming cytoskeletal protein</fullName>
    </recommendedName>
</protein>
<proteinExistence type="predicted"/>
<name>A0ABN8A4C3_9BACI</name>
<gene>
    <name evidence="1" type="ORF">BACCIP111883_00742</name>
</gene>
<dbReference type="Proteomes" id="UP000789833">
    <property type="component" value="Unassembled WGS sequence"/>
</dbReference>
<dbReference type="EMBL" id="CAKJTJ010000003">
    <property type="protein sequence ID" value="CAG9619974.1"/>
    <property type="molecule type" value="Genomic_DNA"/>
</dbReference>
<comment type="caution">
    <text evidence="1">The sequence shown here is derived from an EMBL/GenBank/DDBJ whole genome shotgun (WGS) entry which is preliminary data.</text>
</comment>
<evidence type="ECO:0000313" key="1">
    <source>
        <dbReference type="EMBL" id="CAG9619974.1"/>
    </source>
</evidence>